<keyword evidence="2" id="KW-0812">Transmembrane</keyword>
<sequence>MDTSSEKKPLDKNNPVRDALRGAPKRTVSDIVPRLRQSSGGQARLSVLASHAGEQPDVAPAPQPKAVKRPILPRPTPPPEETVLPVPPRPPVHAPVAAAPFFTHKPEHVAPRPEEPRREALRHPRSPRRGLLVWSGIVVVLAGTGAFLVFSVLPRATITLNLKETSVNFADQVRVDSVASNVLVESGRIVLPGELLTARKNVELSFPASGVKQVQTKAAGKLTIWNAYSSKGQPLVAGTRVVSPDGKLFKLNQAVLVPGAKIEGGKIAPSSSTEAMVTADASGAEFNIPPAKNWRFPAFKGKPQYDGFYGESVAAMSGGFVGEQALPTGGDLAAARAKVSQTLQDALQSQLLVALADTFTVLEGTRQFKVVREEVRTGGADSKVFSIFEEAELRELAFVESMLRDAIFERAARAIQYPTAAQDFKLAYDPPKVEAGAAAMSVAVNGSFTLVPAFDPERLRESILGSDEQTLKATVFALPGLETAQILLSPFWVHSVPNNPAKVNIILGGSGK</sequence>
<keyword evidence="2" id="KW-0472">Membrane</keyword>
<dbReference type="EMBL" id="PCRZ01000034">
    <property type="protein sequence ID" value="PIP29830.1"/>
    <property type="molecule type" value="Genomic_DNA"/>
</dbReference>
<proteinExistence type="predicted"/>
<gene>
    <name evidence="3" type="ORF">COX26_02065</name>
</gene>
<evidence type="ECO:0000256" key="2">
    <source>
        <dbReference type="SAM" id="Phobius"/>
    </source>
</evidence>
<feature type="transmembrane region" description="Helical" evidence="2">
    <location>
        <begin position="131"/>
        <end position="153"/>
    </location>
</feature>
<feature type="compositionally biased region" description="Basic and acidic residues" evidence="1">
    <location>
        <begin position="105"/>
        <end position="122"/>
    </location>
</feature>
<comment type="caution">
    <text evidence="3">The sequence shown here is derived from an EMBL/GenBank/DDBJ whole genome shotgun (WGS) entry which is preliminary data.</text>
</comment>
<feature type="compositionally biased region" description="Basic and acidic residues" evidence="1">
    <location>
        <begin position="1"/>
        <end position="20"/>
    </location>
</feature>
<evidence type="ECO:0000313" key="3">
    <source>
        <dbReference type="EMBL" id="PIP29830.1"/>
    </source>
</evidence>
<dbReference type="AlphaFoldDB" id="A0A2G9ZB41"/>
<evidence type="ECO:0008006" key="5">
    <source>
        <dbReference type="Google" id="ProtNLM"/>
    </source>
</evidence>
<reference evidence="3 4" key="1">
    <citation type="submission" date="2017-09" db="EMBL/GenBank/DDBJ databases">
        <title>Depth-based differentiation of microbial function through sediment-hosted aquifers and enrichment of novel symbionts in the deep terrestrial subsurface.</title>
        <authorList>
            <person name="Probst A.J."/>
            <person name="Ladd B."/>
            <person name="Jarett J.K."/>
            <person name="Geller-Mcgrath D.E."/>
            <person name="Sieber C.M."/>
            <person name="Emerson J.B."/>
            <person name="Anantharaman K."/>
            <person name="Thomas B.C."/>
            <person name="Malmstrom R."/>
            <person name="Stieglmeier M."/>
            <person name="Klingl A."/>
            <person name="Woyke T."/>
            <person name="Ryan C.M."/>
            <person name="Banfield J.F."/>
        </authorList>
    </citation>
    <scope>NUCLEOTIDE SEQUENCE [LARGE SCALE GENOMIC DNA]</scope>
    <source>
        <strain evidence="3">CG23_combo_of_CG06-09_8_20_14_all_54_14</strain>
    </source>
</reference>
<feature type="compositionally biased region" description="Pro residues" evidence="1">
    <location>
        <begin position="72"/>
        <end position="88"/>
    </location>
</feature>
<name>A0A2G9ZB41_9BACT</name>
<evidence type="ECO:0000313" key="4">
    <source>
        <dbReference type="Proteomes" id="UP000228812"/>
    </source>
</evidence>
<accession>A0A2G9ZB41</accession>
<dbReference type="Proteomes" id="UP000228812">
    <property type="component" value="Unassembled WGS sequence"/>
</dbReference>
<organism evidence="3 4">
    <name type="scientific">Candidatus Jorgensenbacteria bacterium CG23_combo_of_CG06-09_8_20_14_all_54_14</name>
    <dbReference type="NCBI Taxonomy" id="1974595"/>
    <lineage>
        <taxon>Bacteria</taxon>
        <taxon>Candidatus Joergenseniibacteriota</taxon>
    </lineage>
</organism>
<evidence type="ECO:0000256" key="1">
    <source>
        <dbReference type="SAM" id="MobiDB-lite"/>
    </source>
</evidence>
<keyword evidence="2" id="KW-1133">Transmembrane helix</keyword>
<feature type="region of interest" description="Disordered" evidence="1">
    <location>
        <begin position="105"/>
        <end position="125"/>
    </location>
</feature>
<feature type="region of interest" description="Disordered" evidence="1">
    <location>
        <begin position="1"/>
        <end position="88"/>
    </location>
</feature>
<protein>
    <recommendedName>
        <fullName evidence="5">Baseplate protein J-like domain-containing protein</fullName>
    </recommendedName>
</protein>